<accession>A0A369K1P9</accession>
<dbReference type="AlphaFoldDB" id="A0A369K1P9"/>
<protein>
    <submittedName>
        <fullName evidence="2">Uncharacterized protein</fullName>
    </submittedName>
</protein>
<feature type="region of interest" description="Disordered" evidence="1">
    <location>
        <begin position="75"/>
        <end position="99"/>
    </location>
</feature>
<feature type="region of interest" description="Disordered" evidence="1">
    <location>
        <begin position="1"/>
        <end position="53"/>
    </location>
</feature>
<evidence type="ECO:0000313" key="2">
    <source>
        <dbReference type="EMBL" id="RDB27878.1"/>
    </source>
</evidence>
<evidence type="ECO:0000256" key="1">
    <source>
        <dbReference type="SAM" id="MobiDB-lite"/>
    </source>
</evidence>
<dbReference type="EMBL" id="LUEZ02000013">
    <property type="protein sequence ID" value="RDB27878.1"/>
    <property type="molecule type" value="Genomic_DNA"/>
</dbReference>
<gene>
    <name evidence="2" type="ORF">Hypma_002254</name>
</gene>
<dbReference type="STRING" id="39966.A0A369K1P9"/>
<dbReference type="InParanoid" id="A0A369K1P9"/>
<dbReference type="OrthoDB" id="3059728at2759"/>
<evidence type="ECO:0000313" key="3">
    <source>
        <dbReference type="Proteomes" id="UP000076154"/>
    </source>
</evidence>
<feature type="compositionally biased region" description="Polar residues" evidence="1">
    <location>
        <begin position="75"/>
        <end position="91"/>
    </location>
</feature>
<organism evidence="2 3">
    <name type="scientific">Hypsizygus marmoreus</name>
    <name type="common">White beech mushroom</name>
    <name type="synonym">Agaricus marmoreus</name>
    <dbReference type="NCBI Taxonomy" id="39966"/>
    <lineage>
        <taxon>Eukaryota</taxon>
        <taxon>Fungi</taxon>
        <taxon>Dikarya</taxon>
        <taxon>Basidiomycota</taxon>
        <taxon>Agaricomycotina</taxon>
        <taxon>Agaricomycetes</taxon>
        <taxon>Agaricomycetidae</taxon>
        <taxon>Agaricales</taxon>
        <taxon>Tricholomatineae</taxon>
        <taxon>Lyophyllaceae</taxon>
        <taxon>Hypsizygus</taxon>
    </lineage>
</organism>
<keyword evidence="3" id="KW-1185">Reference proteome</keyword>
<dbReference type="Proteomes" id="UP000076154">
    <property type="component" value="Unassembled WGS sequence"/>
</dbReference>
<sequence length="312" mass="33679">MLRPSGDLASEAFPQDGISHGHDGPHADVSLDSTNRLPPARSKHAMATLKAPSSSPVFLAEAAKIDSAIRGPSSHTFGSISKGLPTSSTPTLLPGSASLGISNGTQDIIMTEDSLPRSLRASSSSGSRPPIFAKITDVPQARPRPRVNLDLSARRWAREIQYCHSRYSSEPSLASFNSFGEVRRGFEFSSDLIVHFTLRLKHDSLLSIASVSSNGGALNCGLKSTSMPVDHTLLFLDRQPKRHSESDACSFYFRYPTHADIVITSPTCLSCPKPHLSACTIKVSVPTSHCPLPYRFHLECAVSGFIIRDARS</sequence>
<proteinExistence type="predicted"/>
<name>A0A369K1P9_HYPMA</name>
<comment type="caution">
    <text evidence="2">The sequence shown here is derived from an EMBL/GenBank/DDBJ whole genome shotgun (WGS) entry which is preliminary data.</text>
</comment>
<reference evidence="2" key="1">
    <citation type="submission" date="2018-04" db="EMBL/GenBank/DDBJ databases">
        <title>Whole genome sequencing of Hypsizygus marmoreus.</title>
        <authorList>
            <person name="Choi I.-G."/>
            <person name="Min B."/>
            <person name="Kim J.-G."/>
            <person name="Kim S."/>
            <person name="Oh Y.-L."/>
            <person name="Kong W.-S."/>
            <person name="Park H."/>
            <person name="Jeong J."/>
            <person name="Song E.-S."/>
        </authorList>
    </citation>
    <scope>NUCLEOTIDE SEQUENCE [LARGE SCALE GENOMIC DNA]</scope>
    <source>
        <strain evidence="2">51987-8</strain>
    </source>
</reference>